<dbReference type="PANTHER" id="PTHR43163">
    <property type="entry name" value="DIPEPTIDE TRANSPORT SYSTEM PERMEASE PROTEIN DPPB-RELATED"/>
    <property type="match status" value="1"/>
</dbReference>
<evidence type="ECO:0000313" key="10">
    <source>
        <dbReference type="Proteomes" id="UP000032360"/>
    </source>
</evidence>
<keyword evidence="3" id="KW-1003">Cell membrane</keyword>
<dbReference type="GO" id="GO:0055085">
    <property type="term" value="P:transmembrane transport"/>
    <property type="evidence" value="ECO:0007669"/>
    <property type="project" value="InterPro"/>
</dbReference>
<dbReference type="OrthoDB" id="147639at2"/>
<sequence>MSGSFFFIKFILRRIAAAVVIVLGLTAVLFFLQSISHSNPVHAMLGAGATPSAIAAEKVKLGLDHPVFVQYFNYLYGLIHGNLGMSYRTRRPVASDLATYLPATLELAFYSLLLAVVLGLLLGVLSAGEFRGTGVLRAILIAGASTPQFLLAIGGLLIFYGKLNLLPATGRIGIANPPSGPTGFYTIDGILNGNFGVTIDAFKYLLLPSFSVAIGPAVSIGRVLRGSLIEAISLYFVKTANSKGLSRVRVLTVHALRNSLGPALSMTGLQAGLMFAGVVVIEDVFAWPGIGYYTAQSIPSGDFPAIAGVTLVLGVGYVIINTIVDLAQLFADPRLRHLEMANVKTKKPLLGLSANQG</sequence>
<feature type="transmembrane region" description="Helical" evidence="7">
    <location>
        <begin position="273"/>
        <end position="293"/>
    </location>
</feature>
<accession>A0A0D8HEN9</accession>
<protein>
    <submittedName>
        <fullName evidence="9">Dipeptide transport system permease protein DppB</fullName>
    </submittedName>
</protein>
<keyword evidence="6 7" id="KW-0472">Membrane</keyword>
<evidence type="ECO:0000256" key="7">
    <source>
        <dbReference type="RuleBase" id="RU363032"/>
    </source>
</evidence>
<gene>
    <name evidence="9" type="primary">dppB2</name>
    <name evidence="9" type="ORF">AXFE_27630</name>
</gene>
<dbReference type="SUPFAM" id="SSF161098">
    <property type="entry name" value="MetI-like"/>
    <property type="match status" value="1"/>
</dbReference>
<keyword evidence="5 7" id="KW-1133">Transmembrane helix</keyword>
<evidence type="ECO:0000256" key="4">
    <source>
        <dbReference type="ARBA" id="ARBA00022692"/>
    </source>
</evidence>
<feature type="transmembrane region" description="Helical" evidence="7">
    <location>
        <begin position="305"/>
        <end position="330"/>
    </location>
</feature>
<dbReference type="STRING" id="1280514.AXFE_27630"/>
<name>A0A0D8HEN9_9ACTN</name>
<dbReference type="InterPro" id="IPR045621">
    <property type="entry name" value="BPD_transp_1_N"/>
</dbReference>
<dbReference type="RefSeq" id="WP_082058751.1">
    <property type="nucleotide sequence ID" value="NZ_JXYS01000085.1"/>
</dbReference>
<keyword evidence="10" id="KW-1185">Reference proteome</keyword>
<dbReference type="Pfam" id="PF00528">
    <property type="entry name" value="BPD_transp_1"/>
    <property type="match status" value="1"/>
</dbReference>
<evidence type="ECO:0000313" key="9">
    <source>
        <dbReference type="EMBL" id="KJF16383.1"/>
    </source>
</evidence>
<evidence type="ECO:0000256" key="2">
    <source>
        <dbReference type="ARBA" id="ARBA00022448"/>
    </source>
</evidence>
<dbReference type="GO" id="GO:0005886">
    <property type="term" value="C:plasma membrane"/>
    <property type="evidence" value="ECO:0007669"/>
    <property type="project" value="UniProtKB-SubCell"/>
</dbReference>
<comment type="similarity">
    <text evidence="7">Belongs to the binding-protein-dependent transport system permease family.</text>
</comment>
<evidence type="ECO:0000259" key="8">
    <source>
        <dbReference type="PROSITE" id="PS50928"/>
    </source>
</evidence>
<organism evidence="9 10">
    <name type="scientific">Acidithrix ferrooxidans</name>
    <dbReference type="NCBI Taxonomy" id="1280514"/>
    <lineage>
        <taxon>Bacteria</taxon>
        <taxon>Bacillati</taxon>
        <taxon>Actinomycetota</taxon>
        <taxon>Acidimicrobiia</taxon>
        <taxon>Acidimicrobiales</taxon>
        <taxon>Acidimicrobiaceae</taxon>
        <taxon>Acidithrix</taxon>
    </lineage>
</organism>
<dbReference type="AlphaFoldDB" id="A0A0D8HEN9"/>
<feature type="transmembrane region" description="Helical" evidence="7">
    <location>
        <begin position="139"/>
        <end position="160"/>
    </location>
</feature>
<dbReference type="Pfam" id="PF19300">
    <property type="entry name" value="BPD_transp_1_N"/>
    <property type="match status" value="1"/>
</dbReference>
<keyword evidence="2 7" id="KW-0813">Transport</keyword>
<evidence type="ECO:0000256" key="3">
    <source>
        <dbReference type="ARBA" id="ARBA00022475"/>
    </source>
</evidence>
<dbReference type="InterPro" id="IPR000515">
    <property type="entry name" value="MetI-like"/>
</dbReference>
<dbReference type="PATRIC" id="fig|1280514.3.peg.3626"/>
<feature type="domain" description="ABC transmembrane type-1" evidence="8">
    <location>
        <begin position="101"/>
        <end position="324"/>
    </location>
</feature>
<dbReference type="PROSITE" id="PS50928">
    <property type="entry name" value="ABC_TM1"/>
    <property type="match status" value="1"/>
</dbReference>
<reference evidence="9 10" key="1">
    <citation type="submission" date="2015-01" db="EMBL/GenBank/DDBJ databases">
        <title>Draft genome of the acidophilic iron oxidizer Acidithrix ferrooxidans strain Py-F3.</title>
        <authorList>
            <person name="Poehlein A."/>
            <person name="Eisen S."/>
            <person name="Schloemann M."/>
            <person name="Johnson B.D."/>
            <person name="Daniel R."/>
            <person name="Muehling M."/>
        </authorList>
    </citation>
    <scope>NUCLEOTIDE SEQUENCE [LARGE SCALE GENOMIC DNA]</scope>
    <source>
        <strain evidence="9 10">Py-F3</strain>
    </source>
</reference>
<evidence type="ECO:0000256" key="1">
    <source>
        <dbReference type="ARBA" id="ARBA00004651"/>
    </source>
</evidence>
<proteinExistence type="inferred from homology"/>
<evidence type="ECO:0000256" key="5">
    <source>
        <dbReference type="ARBA" id="ARBA00022989"/>
    </source>
</evidence>
<dbReference type="Gene3D" id="1.10.3720.10">
    <property type="entry name" value="MetI-like"/>
    <property type="match status" value="1"/>
</dbReference>
<comment type="subcellular location">
    <subcellularLocation>
        <location evidence="1 7">Cell membrane</location>
        <topology evidence="1 7">Multi-pass membrane protein</topology>
    </subcellularLocation>
</comment>
<dbReference type="Proteomes" id="UP000032360">
    <property type="component" value="Unassembled WGS sequence"/>
</dbReference>
<comment type="caution">
    <text evidence="9">The sequence shown here is derived from an EMBL/GenBank/DDBJ whole genome shotgun (WGS) entry which is preliminary data.</text>
</comment>
<dbReference type="EMBL" id="JXYS01000085">
    <property type="protein sequence ID" value="KJF16383.1"/>
    <property type="molecule type" value="Genomic_DNA"/>
</dbReference>
<dbReference type="InterPro" id="IPR035906">
    <property type="entry name" value="MetI-like_sf"/>
</dbReference>
<dbReference type="PANTHER" id="PTHR43163:SF6">
    <property type="entry name" value="DIPEPTIDE TRANSPORT SYSTEM PERMEASE PROTEIN DPPB-RELATED"/>
    <property type="match status" value="1"/>
</dbReference>
<feature type="transmembrane region" description="Helical" evidence="7">
    <location>
        <begin position="107"/>
        <end position="127"/>
    </location>
</feature>
<evidence type="ECO:0000256" key="6">
    <source>
        <dbReference type="ARBA" id="ARBA00023136"/>
    </source>
</evidence>
<keyword evidence="4 7" id="KW-0812">Transmembrane</keyword>
<feature type="transmembrane region" description="Helical" evidence="7">
    <location>
        <begin position="12"/>
        <end position="32"/>
    </location>
</feature>